<dbReference type="InterPro" id="IPR002937">
    <property type="entry name" value="Amino_oxidase"/>
</dbReference>
<name>A0A1G6NW60_9BACT</name>
<dbReference type="SUPFAM" id="SSF51905">
    <property type="entry name" value="FAD/NAD(P)-binding domain"/>
    <property type="match status" value="1"/>
</dbReference>
<feature type="domain" description="Amine oxidase" evidence="6">
    <location>
        <begin position="13"/>
        <end position="488"/>
    </location>
</feature>
<dbReference type="InterPro" id="IPR014105">
    <property type="entry name" value="Carotenoid/retinoid_OxRdtase"/>
</dbReference>
<dbReference type="PANTHER" id="PTHR43734:SF1">
    <property type="entry name" value="PHYTOENE DESATURASE"/>
    <property type="match status" value="1"/>
</dbReference>
<accession>A0A1G6NW60</accession>
<comment type="similarity">
    <text evidence="2 5">Belongs to the carotenoid/retinoid oxidoreductase family.</text>
</comment>
<organism evidence="7 8">
    <name type="scientific">Algoriphagus faecimaris</name>
    <dbReference type="NCBI Taxonomy" id="686796"/>
    <lineage>
        <taxon>Bacteria</taxon>
        <taxon>Pseudomonadati</taxon>
        <taxon>Bacteroidota</taxon>
        <taxon>Cytophagia</taxon>
        <taxon>Cytophagales</taxon>
        <taxon>Cyclobacteriaceae</taxon>
        <taxon>Algoriphagus</taxon>
    </lineage>
</organism>
<dbReference type="Proteomes" id="UP000199060">
    <property type="component" value="Unassembled WGS sequence"/>
</dbReference>
<evidence type="ECO:0000256" key="4">
    <source>
        <dbReference type="ARBA" id="ARBA00023002"/>
    </source>
</evidence>
<dbReference type="InterPro" id="IPR036188">
    <property type="entry name" value="FAD/NAD-bd_sf"/>
</dbReference>
<dbReference type="EMBL" id="FNAC01000004">
    <property type="protein sequence ID" value="SDC72173.1"/>
    <property type="molecule type" value="Genomic_DNA"/>
</dbReference>
<evidence type="ECO:0000256" key="3">
    <source>
        <dbReference type="ARBA" id="ARBA00022746"/>
    </source>
</evidence>
<dbReference type="RefSeq" id="WP_087937861.1">
    <property type="nucleotide sequence ID" value="NZ_FNAC01000004.1"/>
</dbReference>
<dbReference type="OrthoDB" id="9774675at2"/>
<evidence type="ECO:0000256" key="1">
    <source>
        <dbReference type="ARBA" id="ARBA00004829"/>
    </source>
</evidence>
<sequence>MSQKHVVVIGSGFAGLSAATHLANDTSCLVTLLEKNETPGGRARKFEHQGFVFDMGPSWYWMPDVFETYFAKFGKKPSDYYNLIRLDPSYAVIYGEKETLDIPANLDEFKAMLNKIEPGAGVQLDKFLAQAKYKYEVGIHDLVTRPSRSLLEFASPGLLVDMVRMDIFQSMSKHVRKFFKSEQIIRLMEFPVLFLGETAENIPALYSLMNYADIALGTWYPMNGMHEIIRGMVSLAEEKGVKIRCGAEVEEIEIENGQAKRVRLVSGEKIEADVVVAGADYHHVDKHLVNPKYSNYTEEYWDKRVMAPSSLLFYLGIDSKLKNLRHHNLFFDEPLGPHADAIYKNPRWPEKPLFYASVPSMTDPTVAPEGKENMFLLIPLAPDLEDTEEMREKYYDIIMERLERITGQEVRSKVIYKRSYAHADFKSDYHAYKGNAYGLANTLLQTAILKPSLKNKKVKNLYYTGQLTVPGPGVPPSLISGGVVAKEVMKENNL</sequence>
<comment type="pathway">
    <text evidence="1 5">Carotenoid biosynthesis.</text>
</comment>
<keyword evidence="3 5" id="KW-0125">Carotenoid biosynthesis</keyword>
<protein>
    <submittedName>
        <fullName evidence="7">Phytoene desaturase</fullName>
    </submittedName>
</protein>
<reference evidence="8" key="1">
    <citation type="submission" date="2016-10" db="EMBL/GenBank/DDBJ databases">
        <authorList>
            <person name="Varghese N."/>
            <person name="Submissions S."/>
        </authorList>
    </citation>
    <scope>NUCLEOTIDE SEQUENCE [LARGE SCALE GENOMIC DNA]</scope>
    <source>
        <strain evidence="8">DSM 23095</strain>
    </source>
</reference>
<dbReference type="GO" id="GO:0016117">
    <property type="term" value="P:carotenoid biosynthetic process"/>
    <property type="evidence" value="ECO:0007669"/>
    <property type="project" value="UniProtKB-KW"/>
</dbReference>
<evidence type="ECO:0000313" key="7">
    <source>
        <dbReference type="EMBL" id="SDC72173.1"/>
    </source>
</evidence>
<gene>
    <name evidence="7" type="ORF">SAMN04488104_1004118</name>
</gene>
<keyword evidence="8" id="KW-1185">Reference proteome</keyword>
<dbReference type="STRING" id="686796.SAMN04488104_1004118"/>
<proteinExistence type="inferred from homology"/>
<evidence type="ECO:0000256" key="2">
    <source>
        <dbReference type="ARBA" id="ARBA00006046"/>
    </source>
</evidence>
<evidence type="ECO:0000313" key="8">
    <source>
        <dbReference type="Proteomes" id="UP000199060"/>
    </source>
</evidence>
<evidence type="ECO:0000256" key="5">
    <source>
        <dbReference type="RuleBase" id="RU362075"/>
    </source>
</evidence>
<dbReference type="Pfam" id="PF01593">
    <property type="entry name" value="Amino_oxidase"/>
    <property type="match status" value="1"/>
</dbReference>
<dbReference type="PANTHER" id="PTHR43734">
    <property type="entry name" value="PHYTOENE DESATURASE"/>
    <property type="match status" value="1"/>
</dbReference>
<evidence type="ECO:0000259" key="6">
    <source>
        <dbReference type="Pfam" id="PF01593"/>
    </source>
</evidence>
<dbReference type="AlphaFoldDB" id="A0A1G6NW60"/>
<dbReference type="NCBIfam" id="TIGR02734">
    <property type="entry name" value="crtI_fam"/>
    <property type="match status" value="1"/>
</dbReference>
<keyword evidence="4 5" id="KW-0560">Oxidoreductase</keyword>
<dbReference type="Gene3D" id="3.50.50.60">
    <property type="entry name" value="FAD/NAD(P)-binding domain"/>
    <property type="match status" value="2"/>
</dbReference>
<dbReference type="GO" id="GO:0016491">
    <property type="term" value="F:oxidoreductase activity"/>
    <property type="evidence" value="ECO:0007669"/>
    <property type="project" value="UniProtKB-KW"/>
</dbReference>